<reference evidence="1" key="1">
    <citation type="submission" date="2019-11" db="EMBL/GenBank/DDBJ databases">
        <authorList>
            <person name="Liu Y."/>
            <person name="Hou J."/>
            <person name="Li T.-Q."/>
            <person name="Guan C.-H."/>
            <person name="Wu X."/>
            <person name="Wu H.-Z."/>
            <person name="Ling F."/>
            <person name="Zhang R."/>
            <person name="Shi X.-G."/>
            <person name="Ren J.-P."/>
            <person name="Chen E.-F."/>
            <person name="Sun J.-M."/>
        </authorList>
    </citation>
    <scope>NUCLEOTIDE SEQUENCE</scope>
    <source>
        <strain evidence="1">Adult_tree_wgs_1</strain>
        <tissue evidence="1">Leaves</tissue>
    </source>
</reference>
<comment type="caution">
    <text evidence="1">The sequence shown here is derived from an EMBL/GenBank/DDBJ whole genome shotgun (WGS) entry which is preliminary data.</text>
</comment>
<organism evidence="1 2">
    <name type="scientific">Rhododendron simsii</name>
    <name type="common">Sims's rhododendron</name>
    <dbReference type="NCBI Taxonomy" id="118357"/>
    <lineage>
        <taxon>Eukaryota</taxon>
        <taxon>Viridiplantae</taxon>
        <taxon>Streptophyta</taxon>
        <taxon>Embryophyta</taxon>
        <taxon>Tracheophyta</taxon>
        <taxon>Spermatophyta</taxon>
        <taxon>Magnoliopsida</taxon>
        <taxon>eudicotyledons</taxon>
        <taxon>Gunneridae</taxon>
        <taxon>Pentapetalae</taxon>
        <taxon>asterids</taxon>
        <taxon>Ericales</taxon>
        <taxon>Ericaceae</taxon>
        <taxon>Ericoideae</taxon>
        <taxon>Rhodoreae</taxon>
        <taxon>Rhododendron</taxon>
    </lineage>
</organism>
<proteinExistence type="predicted"/>
<accession>A0A834G396</accession>
<evidence type="ECO:0000313" key="2">
    <source>
        <dbReference type="Proteomes" id="UP000626092"/>
    </source>
</evidence>
<dbReference type="Proteomes" id="UP000626092">
    <property type="component" value="Unassembled WGS sequence"/>
</dbReference>
<dbReference type="AlphaFoldDB" id="A0A834G396"/>
<sequence length="175" mass="19327">MVHRLLGRTSESASSGDSAQAAISQDFVVPCAFTSKVIAAVTQSRNTIHLVYKAYSNFERNYKDILALGNNLAYQGTKAFLLKPIALAHVTAVLAHQQLHGEFRLFATVFDFVCCCKISRLSSPDCSHILLSLYAAAFFGSFLFQHSFTNLLLLVRYNQNAYHDSAILLSFRGVA</sequence>
<evidence type="ECO:0000313" key="1">
    <source>
        <dbReference type="EMBL" id="KAF7120751.1"/>
    </source>
</evidence>
<dbReference type="EMBL" id="WJXA01000013">
    <property type="protein sequence ID" value="KAF7120751.1"/>
    <property type="molecule type" value="Genomic_DNA"/>
</dbReference>
<keyword evidence="2" id="KW-1185">Reference proteome</keyword>
<protein>
    <submittedName>
        <fullName evidence="1">Uncharacterized protein</fullName>
    </submittedName>
</protein>
<gene>
    <name evidence="1" type="ORF">RHSIM_Rhsim13G0049500</name>
</gene>
<name>A0A834G396_RHOSS</name>